<dbReference type="Pfam" id="PF17851">
    <property type="entry name" value="GH43_C2"/>
    <property type="match status" value="1"/>
</dbReference>
<evidence type="ECO:0000256" key="4">
    <source>
        <dbReference type="RuleBase" id="RU361187"/>
    </source>
</evidence>
<accession>A0ABW2F6Y1</accession>
<keyword evidence="3 4" id="KW-0326">Glycosidase</keyword>
<protein>
    <submittedName>
        <fullName evidence="6">Glycoside hydrolase family 43 protein</fullName>
    </submittedName>
</protein>
<dbReference type="Gene3D" id="2.115.10.20">
    <property type="entry name" value="Glycosyl hydrolase domain, family 43"/>
    <property type="match status" value="1"/>
</dbReference>
<evidence type="ECO:0000256" key="1">
    <source>
        <dbReference type="ARBA" id="ARBA00009865"/>
    </source>
</evidence>
<name>A0ABW2F6Y1_9BACL</name>
<gene>
    <name evidence="6" type="ORF">ACFQMJ_03840</name>
</gene>
<dbReference type="Proteomes" id="UP001596378">
    <property type="component" value="Unassembled WGS sequence"/>
</dbReference>
<dbReference type="SUPFAM" id="SSF49899">
    <property type="entry name" value="Concanavalin A-like lectins/glucanases"/>
    <property type="match status" value="1"/>
</dbReference>
<dbReference type="CDD" id="cd09000">
    <property type="entry name" value="GH43_SXA-like"/>
    <property type="match status" value="1"/>
</dbReference>
<evidence type="ECO:0000313" key="6">
    <source>
        <dbReference type="EMBL" id="MFC7147660.1"/>
    </source>
</evidence>
<evidence type="ECO:0000256" key="2">
    <source>
        <dbReference type="ARBA" id="ARBA00022801"/>
    </source>
</evidence>
<organism evidence="6 7">
    <name type="scientific">Cohnella cellulosilytica</name>
    <dbReference type="NCBI Taxonomy" id="986710"/>
    <lineage>
        <taxon>Bacteria</taxon>
        <taxon>Bacillati</taxon>
        <taxon>Bacillota</taxon>
        <taxon>Bacilli</taxon>
        <taxon>Bacillales</taxon>
        <taxon>Paenibacillaceae</taxon>
        <taxon>Cohnella</taxon>
    </lineage>
</organism>
<feature type="domain" description="Beta-xylosidase C-terminal Concanavalin A-like" evidence="5">
    <location>
        <begin position="331"/>
        <end position="538"/>
    </location>
</feature>
<dbReference type="SUPFAM" id="SSF75005">
    <property type="entry name" value="Arabinanase/levansucrase/invertase"/>
    <property type="match status" value="1"/>
</dbReference>
<dbReference type="PANTHER" id="PTHR42812">
    <property type="entry name" value="BETA-XYLOSIDASE"/>
    <property type="match status" value="1"/>
</dbReference>
<dbReference type="RefSeq" id="WP_378048272.1">
    <property type="nucleotide sequence ID" value="NZ_JBHMDN010000016.1"/>
</dbReference>
<proteinExistence type="inferred from homology"/>
<dbReference type="InterPro" id="IPR006710">
    <property type="entry name" value="Glyco_hydro_43"/>
</dbReference>
<dbReference type="Pfam" id="PF04616">
    <property type="entry name" value="Glyco_hydro_43"/>
    <property type="match status" value="1"/>
</dbReference>
<dbReference type="EMBL" id="JBHTAI010000002">
    <property type="protein sequence ID" value="MFC7147660.1"/>
    <property type="molecule type" value="Genomic_DNA"/>
</dbReference>
<dbReference type="InterPro" id="IPR041542">
    <property type="entry name" value="GH43_C2"/>
</dbReference>
<dbReference type="InterPro" id="IPR023296">
    <property type="entry name" value="Glyco_hydro_beta-prop_sf"/>
</dbReference>
<comment type="caution">
    <text evidence="6">The sequence shown here is derived from an EMBL/GenBank/DDBJ whole genome shotgun (WGS) entry which is preliminary data.</text>
</comment>
<evidence type="ECO:0000259" key="5">
    <source>
        <dbReference type="Pfam" id="PF17851"/>
    </source>
</evidence>
<reference evidence="7" key="1">
    <citation type="journal article" date="2019" name="Int. J. Syst. Evol. Microbiol.">
        <title>The Global Catalogue of Microorganisms (GCM) 10K type strain sequencing project: providing services to taxonomists for standard genome sequencing and annotation.</title>
        <authorList>
            <consortium name="The Broad Institute Genomics Platform"/>
            <consortium name="The Broad Institute Genome Sequencing Center for Infectious Disease"/>
            <person name="Wu L."/>
            <person name="Ma J."/>
        </authorList>
    </citation>
    <scope>NUCLEOTIDE SEQUENCE [LARGE SCALE GENOMIC DNA]</scope>
    <source>
        <strain evidence="7">KCTC 12907</strain>
    </source>
</reference>
<dbReference type="Gene3D" id="2.60.120.200">
    <property type="match status" value="1"/>
</dbReference>
<keyword evidence="2 4" id="KW-0378">Hydrolase</keyword>
<keyword evidence="7" id="KW-1185">Reference proteome</keyword>
<comment type="similarity">
    <text evidence="1 4">Belongs to the glycosyl hydrolase 43 family.</text>
</comment>
<dbReference type="InterPro" id="IPR013320">
    <property type="entry name" value="ConA-like_dom_sf"/>
</dbReference>
<dbReference type="PANTHER" id="PTHR42812:SF12">
    <property type="entry name" value="BETA-XYLOSIDASE-RELATED"/>
    <property type="match status" value="1"/>
</dbReference>
<evidence type="ECO:0000256" key="3">
    <source>
        <dbReference type="ARBA" id="ARBA00023295"/>
    </source>
</evidence>
<sequence>MSREQAEIRNPILRGFHPDPSIVRVGEDYYMATSTFQWFPGVQIHHSRDLVHWRPLGRPLDRPGQLDMTGNPDSGGVWAPCLSYDDGAGLFYLVYTDVKSHAGAFKDTHNYVVTAPAIEGPWSDPVYLNSSGFDPSMFHDDDGRKWIVNMQWDFRKGKDAFNGIYLREYSVNEGRLVGPSRKIYAGSELGLTEGPHLYKQDGRYYLMVAEGGTSYEHAVTTARSRTLEGPYETDPRGPMLTSRHAPELPLQKAGHASLVRTQSGEWYIAHLCGRPLEGADRRCNLGRETALQRCEWTADGWLRLASGGNTPETIVRGPALPAHPFPSVPDKDDFDREALGQQWQTLRQPFTEAWATLTERPGFLRLRGMESPNSRFRHSLVGRRQQAFVCEAATVVEFEPETYQQMAGLMYYYNSQNYYYLRIGRDEALGKNIGIIAGDHGVYDEHTEPHIPIPEGTPVHLKLELNGRDLRFRYSLDGQDWQGIGPTLDASKISDEYATHLVDGYFTDWGFTGAFVCLCAHDLSGAGRHADFDWFVYREKEG</sequence>
<dbReference type="GO" id="GO:0016787">
    <property type="term" value="F:hydrolase activity"/>
    <property type="evidence" value="ECO:0007669"/>
    <property type="project" value="UniProtKB-KW"/>
</dbReference>
<evidence type="ECO:0000313" key="7">
    <source>
        <dbReference type="Proteomes" id="UP001596378"/>
    </source>
</evidence>
<dbReference type="InterPro" id="IPR051795">
    <property type="entry name" value="Glycosyl_Hydrlase_43"/>
</dbReference>